<dbReference type="AlphaFoldDB" id="A0A1I5KRA4"/>
<dbReference type="SUPFAM" id="SSF52096">
    <property type="entry name" value="ClpP/crotonase"/>
    <property type="match status" value="1"/>
</dbReference>
<dbReference type="Proteomes" id="UP000183413">
    <property type="component" value="Unassembled WGS sequence"/>
</dbReference>
<evidence type="ECO:0000256" key="2">
    <source>
        <dbReference type="ARBA" id="ARBA00023098"/>
    </source>
</evidence>
<reference evidence="5 6" key="1">
    <citation type="submission" date="2016-10" db="EMBL/GenBank/DDBJ databases">
        <authorList>
            <person name="de Groot N.N."/>
        </authorList>
    </citation>
    <scope>NUCLEOTIDE SEQUENCE [LARGE SCALE GENOMIC DNA]</scope>
    <source>
        <strain evidence="5 6">DSM 43067</strain>
    </source>
</reference>
<evidence type="ECO:0000256" key="1">
    <source>
        <dbReference type="ARBA" id="ARBA00005254"/>
    </source>
</evidence>
<dbReference type="PROSITE" id="PS00166">
    <property type="entry name" value="ENOYL_COA_HYDRATASE"/>
    <property type="match status" value="1"/>
</dbReference>
<sequence length="259" mass="27600">MASLVADHRGHGPMTIDVRRDGPLWRVRLAAPERRNALSRLMLAELRRVFASADDCGGMVLTGEGGAFSAGADLHDLSGTPDDLAYDDDLSRTVHLIRTAPFPVLAALEGPCVGAAVELALACDLRVAASDAFLQIPAVELGLLYNPRTIARLHRTLPRDTVTRLVLLGERFTAASAQAAGLVSEVAEPGEAAARAEEIATGIVPGPGSASFAATRRLLADLDLGAFDAEHWHRVRLDLLGSDTRRRAVAAAKDRLEHR</sequence>
<evidence type="ECO:0000256" key="4">
    <source>
        <dbReference type="RuleBase" id="RU003707"/>
    </source>
</evidence>
<evidence type="ECO:0000256" key="3">
    <source>
        <dbReference type="ARBA" id="ARBA00023239"/>
    </source>
</evidence>
<dbReference type="STRING" id="1993.SAMN04489713_110112"/>
<organism evidence="5 6">
    <name type="scientific">Actinomadura madurae</name>
    <dbReference type="NCBI Taxonomy" id="1993"/>
    <lineage>
        <taxon>Bacteria</taxon>
        <taxon>Bacillati</taxon>
        <taxon>Actinomycetota</taxon>
        <taxon>Actinomycetes</taxon>
        <taxon>Streptosporangiales</taxon>
        <taxon>Thermomonosporaceae</taxon>
        <taxon>Actinomadura</taxon>
    </lineage>
</organism>
<dbReference type="GO" id="GO:0006635">
    <property type="term" value="P:fatty acid beta-oxidation"/>
    <property type="evidence" value="ECO:0007669"/>
    <property type="project" value="TreeGrafter"/>
</dbReference>
<dbReference type="InterPro" id="IPR029045">
    <property type="entry name" value="ClpP/crotonase-like_dom_sf"/>
</dbReference>
<dbReference type="PANTHER" id="PTHR11941:SF169">
    <property type="entry name" value="(7AS)-7A-METHYL-1,5-DIOXO-2,3,5,6,7,7A-HEXAHYDRO-1H-INDENE-CARBOXYL-COA HYDROLASE"/>
    <property type="match status" value="1"/>
</dbReference>
<keyword evidence="3" id="KW-0456">Lyase</keyword>
<proteinExistence type="inferred from homology"/>
<dbReference type="GO" id="GO:0016829">
    <property type="term" value="F:lyase activity"/>
    <property type="evidence" value="ECO:0007669"/>
    <property type="project" value="UniProtKB-KW"/>
</dbReference>
<evidence type="ECO:0000313" key="5">
    <source>
        <dbReference type="EMBL" id="SFO87609.1"/>
    </source>
</evidence>
<protein>
    <submittedName>
        <fullName evidence="5">Enoyl-CoA hydratase</fullName>
    </submittedName>
</protein>
<dbReference type="PANTHER" id="PTHR11941">
    <property type="entry name" value="ENOYL-COA HYDRATASE-RELATED"/>
    <property type="match status" value="1"/>
</dbReference>
<dbReference type="Gene3D" id="3.90.226.10">
    <property type="entry name" value="2-enoyl-CoA Hydratase, Chain A, domain 1"/>
    <property type="match status" value="1"/>
</dbReference>
<dbReference type="EMBL" id="FOVH01000010">
    <property type="protein sequence ID" value="SFO87609.1"/>
    <property type="molecule type" value="Genomic_DNA"/>
</dbReference>
<name>A0A1I5KRA4_9ACTN</name>
<keyword evidence="2" id="KW-0443">Lipid metabolism</keyword>
<dbReference type="InParanoid" id="A0A1I5KRA4"/>
<comment type="similarity">
    <text evidence="1 4">Belongs to the enoyl-CoA hydratase/isomerase family.</text>
</comment>
<dbReference type="InterPro" id="IPR001753">
    <property type="entry name" value="Enoyl-CoA_hydra/iso"/>
</dbReference>
<evidence type="ECO:0000313" key="6">
    <source>
        <dbReference type="Proteomes" id="UP000183413"/>
    </source>
</evidence>
<keyword evidence="6" id="KW-1185">Reference proteome</keyword>
<accession>A0A1I5KRA4</accession>
<dbReference type="CDD" id="cd06558">
    <property type="entry name" value="crotonase-like"/>
    <property type="match status" value="1"/>
</dbReference>
<dbReference type="Pfam" id="PF00378">
    <property type="entry name" value="ECH_1"/>
    <property type="match status" value="1"/>
</dbReference>
<dbReference type="InterPro" id="IPR018376">
    <property type="entry name" value="Enoyl-CoA_hyd/isom_CS"/>
</dbReference>
<gene>
    <name evidence="5" type="ORF">SAMN04489713_110112</name>
</gene>